<reference evidence="3" key="1">
    <citation type="journal article" date="2019" name="Int. J. Syst. Evol. Microbiol.">
        <title>The Global Catalogue of Microorganisms (GCM) 10K type strain sequencing project: providing services to taxonomists for standard genome sequencing and annotation.</title>
        <authorList>
            <consortium name="The Broad Institute Genomics Platform"/>
            <consortium name="The Broad Institute Genome Sequencing Center for Infectious Disease"/>
            <person name="Wu L."/>
            <person name="Ma J."/>
        </authorList>
    </citation>
    <scope>NUCLEOTIDE SEQUENCE [LARGE SCALE GENOMIC DNA]</scope>
    <source>
        <strain evidence="3">JCM 17975</strain>
    </source>
</reference>
<dbReference type="RefSeq" id="WP_253869335.1">
    <property type="nucleotide sequence ID" value="NZ_BAABHM010000012.1"/>
</dbReference>
<feature type="region of interest" description="Disordered" evidence="1">
    <location>
        <begin position="291"/>
        <end position="328"/>
    </location>
</feature>
<proteinExistence type="predicted"/>
<keyword evidence="3" id="KW-1185">Reference proteome</keyword>
<dbReference type="Proteomes" id="UP001500843">
    <property type="component" value="Unassembled WGS sequence"/>
</dbReference>
<feature type="compositionally biased region" description="Basic and acidic residues" evidence="1">
    <location>
        <begin position="304"/>
        <end position="328"/>
    </location>
</feature>
<sequence length="328" mass="35705">MDDDTIGSARDRADAAAVDDHNRTDASEAHAMVAFRIWRALRALGAVHGRMLVTGVDAHELARLPRERVQAWNSDGLGILVADIPPEGIGPIDDDGPVEASLVEGVGSVYDVVIHNAHLADVAFHDPGLREHLLQSHNLNLLAGLARTIPGGFLAALMPRDVLDDPRPVVREAITALGDVLGAVRLPDGALRNIAGCDNGTDLILVRRRLDDETPTNQDAFVHVVHLPDVGDSHDHEHLNKHFVENPQRVLGTFEACHMPWGPPRLSVRPSGRSLRNELQDALDQIVRSARAQGLLAGPGPRTTVDREPPRRPQRPERPRVEEPGIDL</sequence>
<evidence type="ECO:0000313" key="2">
    <source>
        <dbReference type="EMBL" id="GAA4706525.1"/>
    </source>
</evidence>
<evidence type="ECO:0000256" key="1">
    <source>
        <dbReference type="SAM" id="MobiDB-lite"/>
    </source>
</evidence>
<protein>
    <submittedName>
        <fullName evidence="2">Uncharacterized protein</fullName>
    </submittedName>
</protein>
<feature type="region of interest" description="Disordered" evidence="1">
    <location>
        <begin position="1"/>
        <end position="23"/>
    </location>
</feature>
<evidence type="ECO:0000313" key="3">
    <source>
        <dbReference type="Proteomes" id="UP001500843"/>
    </source>
</evidence>
<dbReference type="EMBL" id="BAABHM010000012">
    <property type="protein sequence ID" value="GAA4706525.1"/>
    <property type="molecule type" value="Genomic_DNA"/>
</dbReference>
<feature type="compositionally biased region" description="Basic and acidic residues" evidence="1">
    <location>
        <begin position="9"/>
        <end position="23"/>
    </location>
</feature>
<comment type="caution">
    <text evidence="2">The sequence shown here is derived from an EMBL/GenBank/DDBJ whole genome shotgun (WGS) entry which is preliminary data.</text>
</comment>
<name>A0ABP8XEF3_9MICO</name>
<organism evidence="2 3">
    <name type="scientific">Promicromonospora umidemergens</name>
    <dbReference type="NCBI Taxonomy" id="629679"/>
    <lineage>
        <taxon>Bacteria</taxon>
        <taxon>Bacillati</taxon>
        <taxon>Actinomycetota</taxon>
        <taxon>Actinomycetes</taxon>
        <taxon>Micrococcales</taxon>
        <taxon>Promicromonosporaceae</taxon>
        <taxon>Promicromonospora</taxon>
    </lineage>
</organism>
<gene>
    <name evidence="2" type="ORF">GCM10023198_30820</name>
</gene>
<accession>A0ABP8XEF3</accession>